<evidence type="ECO:0000313" key="3">
    <source>
        <dbReference type="EMBL" id="CAF3781648.1"/>
    </source>
</evidence>
<dbReference type="GO" id="GO:0008270">
    <property type="term" value="F:zinc ion binding"/>
    <property type="evidence" value="ECO:0007669"/>
    <property type="project" value="TreeGrafter"/>
</dbReference>
<dbReference type="GO" id="GO:0016020">
    <property type="term" value="C:membrane"/>
    <property type="evidence" value="ECO:0007669"/>
    <property type="project" value="TreeGrafter"/>
</dbReference>
<evidence type="ECO:0000313" key="1">
    <source>
        <dbReference type="EMBL" id="CAF0926255.1"/>
    </source>
</evidence>
<dbReference type="PANTHER" id="PTHR11533:SF299">
    <property type="entry name" value="AMINOPEPTIDASE"/>
    <property type="match status" value="1"/>
</dbReference>
<dbReference type="GO" id="GO:0043171">
    <property type="term" value="P:peptide catabolic process"/>
    <property type="evidence" value="ECO:0007669"/>
    <property type="project" value="TreeGrafter"/>
</dbReference>
<dbReference type="InterPro" id="IPR050344">
    <property type="entry name" value="Peptidase_M1_aminopeptidases"/>
</dbReference>
<dbReference type="InterPro" id="IPR042097">
    <property type="entry name" value="Aminopeptidase_N-like_N_sf"/>
</dbReference>
<dbReference type="Gene3D" id="2.60.40.1730">
    <property type="entry name" value="tricorn interacting facor f3 domain"/>
    <property type="match status" value="1"/>
</dbReference>
<dbReference type="GO" id="GO:0006508">
    <property type="term" value="P:proteolysis"/>
    <property type="evidence" value="ECO:0007669"/>
    <property type="project" value="TreeGrafter"/>
</dbReference>
<name>A0A814ENZ2_9BILA</name>
<proteinExistence type="predicted"/>
<dbReference type="GO" id="GO:0042277">
    <property type="term" value="F:peptide binding"/>
    <property type="evidence" value="ECO:0007669"/>
    <property type="project" value="TreeGrafter"/>
</dbReference>
<evidence type="ECO:0000313" key="4">
    <source>
        <dbReference type="EMBL" id="CAF3788817.1"/>
    </source>
</evidence>
<dbReference type="Proteomes" id="UP000663882">
    <property type="component" value="Unassembled WGS sequence"/>
</dbReference>
<organism evidence="2 5">
    <name type="scientific">Rotaria sordida</name>
    <dbReference type="NCBI Taxonomy" id="392033"/>
    <lineage>
        <taxon>Eukaryota</taxon>
        <taxon>Metazoa</taxon>
        <taxon>Spiralia</taxon>
        <taxon>Gnathifera</taxon>
        <taxon>Rotifera</taxon>
        <taxon>Eurotatoria</taxon>
        <taxon>Bdelloidea</taxon>
        <taxon>Philodinida</taxon>
        <taxon>Philodinidae</taxon>
        <taxon>Rotaria</taxon>
    </lineage>
</organism>
<dbReference type="GO" id="GO:0005737">
    <property type="term" value="C:cytoplasm"/>
    <property type="evidence" value="ECO:0007669"/>
    <property type="project" value="TreeGrafter"/>
</dbReference>
<comment type="caution">
    <text evidence="2">The sequence shown here is derived from an EMBL/GenBank/DDBJ whole genome shotgun (WGS) entry which is preliminary data.</text>
</comment>
<dbReference type="SUPFAM" id="SSF63737">
    <property type="entry name" value="Leukotriene A4 hydrolase N-terminal domain"/>
    <property type="match status" value="2"/>
</dbReference>
<dbReference type="Proteomes" id="UP000663889">
    <property type="component" value="Unassembled WGS sequence"/>
</dbReference>
<dbReference type="AlphaFoldDB" id="A0A814ENZ2"/>
<gene>
    <name evidence="3" type="ORF">FNK824_LOCUS13944</name>
    <name evidence="4" type="ORF">OTI717_LOCUS17594</name>
    <name evidence="1" type="ORF">RFH988_LOCUS10280</name>
    <name evidence="2" type="ORF">SEV965_LOCUS9130</name>
</gene>
<protein>
    <submittedName>
        <fullName evidence="2">Uncharacterized protein</fullName>
    </submittedName>
</protein>
<dbReference type="EMBL" id="CAJNOU010000351">
    <property type="protein sequence ID" value="CAF0968747.1"/>
    <property type="molecule type" value="Genomic_DNA"/>
</dbReference>
<dbReference type="EMBL" id="CAJOAX010002336">
    <property type="protein sequence ID" value="CAF3788817.1"/>
    <property type="molecule type" value="Genomic_DNA"/>
</dbReference>
<evidence type="ECO:0000313" key="5">
    <source>
        <dbReference type="Proteomes" id="UP000663889"/>
    </source>
</evidence>
<dbReference type="OrthoDB" id="10031169at2759"/>
<dbReference type="GO" id="GO:0005615">
    <property type="term" value="C:extracellular space"/>
    <property type="evidence" value="ECO:0007669"/>
    <property type="project" value="TreeGrafter"/>
</dbReference>
<sequence length="291" mass="33150">MLIICFGVNQKPKGDPLMSSRNARAPGEMTPMTSNRVAEITTTITNGPPHINRIRRQDILTASRSAHRNLLNATEYWAFIQTQLSISEPKLQASIERIRANIQGVQQDKPNLEEWFMNETLSIRLPLDWIPLHYTLDFDVRLRSIYQNNTEPDTRFSGRTHILIRCDHSTNELRIHMKQLLRSNSAMLNDGKPTILPDGRLLAHFEQTPPMSTYLVAFVLTDYECITNRTLNNITVNVCGRREAMIKGEGDLALEIGTAVLIYFEQSYNVPYPFSKCDHFAIPDFAASTCV</sequence>
<dbReference type="Proteomes" id="UP000663874">
    <property type="component" value="Unassembled WGS sequence"/>
</dbReference>
<dbReference type="PANTHER" id="PTHR11533">
    <property type="entry name" value="PROTEASE M1 ZINC METALLOPROTEASE"/>
    <property type="match status" value="1"/>
</dbReference>
<dbReference type="Proteomes" id="UP000663823">
    <property type="component" value="Unassembled WGS sequence"/>
</dbReference>
<dbReference type="Gene3D" id="3.30.2010.30">
    <property type="match status" value="1"/>
</dbReference>
<evidence type="ECO:0000313" key="2">
    <source>
        <dbReference type="EMBL" id="CAF0968747.1"/>
    </source>
</evidence>
<dbReference type="EMBL" id="CAJOBE010001875">
    <property type="protein sequence ID" value="CAF3781648.1"/>
    <property type="molecule type" value="Genomic_DNA"/>
</dbReference>
<dbReference type="GO" id="GO:0070006">
    <property type="term" value="F:metalloaminopeptidase activity"/>
    <property type="evidence" value="ECO:0007669"/>
    <property type="project" value="TreeGrafter"/>
</dbReference>
<accession>A0A814ENZ2</accession>
<reference evidence="2" key="1">
    <citation type="submission" date="2021-02" db="EMBL/GenBank/DDBJ databases">
        <authorList>
            <person name="Nowell W R."/>
        </authorList>
    </citation>
    <scope>NUCLEOTIDE SEQUENCE</scope>
</reference>
<dbReference type="EMBL" id="CAJNOO010000382">
    <property type="protein sequence ID" value="CAF0926255.1"/>
    <property type="molecule type" value="Genomic_DNA"/>
</dbReference>